<dbReference type="Proteomes" id="UP000705867">
    <property type="component" value="Unassembled WGS sequence"/>
</dbReference>
<dbReference type="EMBL" id="JAIOIV010000083">
    <property type="protein sequence ID" value="MBZ0156660.1"/>
    <property type="molecule type" value="Genomic_DNA"/>
</dbReference>
<reference evidence="1" key="2">
    <citation type="submission" date="2021-08" db="EMBL/GenBank/DDBJ databases">
        <authorList>
            <person name="Dalcin Martins P."/>
        </authorList>
    </citation>
    <scope>NUCLEOTIDE SEQUENCE</scope>
    <source>
        <strain evidence="1">MAG_39</strain>
    </source>
</reference>
<reference evidence="1" key="1">
    <citation type="journal article" date="2021" name="bioRxiv">
        <title>Unraveling nitrogen, sulfur and carbon metabolic pathways and microbial community transcriptional responses to substrate deprivation and toxicity stresses in a bioreactor mimicking anoxic brackish coastal sediment conditions.</title>
        <authorList>
            <person name="Martins P.D."/>
            <person name="Echeveste M.J."/>
            <person name="Arshad A."/>
            <person name="Kurth J."/>
            <person name="Ouboter H."/>
            <person name="Jetten M.S.M."/>
            <person name="Welte C.U."/>
        </authorList>
    </citation>
    <scope>NUCLEOTIDE SEQUENCE</scope>
    <source>
        <strain evidence="1">MAG_39</strain>
    </source>
</reference>
<evidence type="ECO:0000313" key="1">
    <source>
        <dbReference type="EMBL" id="MBZ0156660.1"/>
    </source>
</evidence>
<proteinExistence type="predicted"/>
<comment type="caution">
    <text evidence="1">The sequence shown here is derived from an EMBL/GenBank/DDBJ whole genome shotgun (WGS) entry which is preliminary data.</text>
</comment>
<accession>A0A953M1H2</accession>
<dbReference type="AlphaFoldDB" id="A0A953M1H2"/>
<gene>
    <name evidence="1" type="ORF">K8I29_10700</name>
</gene>
<name>A0A953M1H2_9BACT</name>
<protein>
    <submittedName>
        <fullName evidence="1">Uncharacterized protein</fullName>
    </submittedName>
</protein>
<evidence type="ECO:0000313" key="2">
    <source>
        <dbReference type="Proteomes" id="UP000705867"/>
    </source>
</evidence>
<sequence length="57" mass="6668">MRQKTLQQEYLDFSGKSKLKVVRQYRAKYEAIGRILEANPEIVDIVLPQTEMDFHAA</sequence>
<organism evidence="1 2">
    <name type="scientific">Candidatus Nitrobium versatile</name>
    <dbReference type="NCBI Taxonomy" id="2884831"/>
    <lineage>
        <taxon>Bacteria</taxon>
        <taxon>Pseudomonadati</taxon>
        <taxon>Nitrospirota</taxon>
        <taxon>Nitrospiria</taxon>
        <taxon>Nitrospirales</taxon>
        <taxon>Nitrospiraceae</taxon>
        <taxon>Candidatus Nitrobium</taxon>
    </lineage>
</organism>